<dbReference type="FunFam" id="3.20.20.70:FF:000163">
    <property type="entry name" value="Transaldolase B"/>
    <property type="match status" value="1"/>
</dbReference>
<dbReference type="PANTHER" id="PTHR10683:SF18">
    <property type="entry name" value="TRANSALDOLASE"/>
    <property type="match status" value="1"/>
</dbReference>
<reference evidence="7" key="1">
    <citation type="journal article" date="2013" name="Nat. Commun.">
        <title>Whole-genome sequencing of Oryza brachyantha reveals mechanisms underlying Oryza genome evolution.</title>
        <authorList>
            <person name="Chen J."/>
            <person name="Huang Q."/>
            <person name="Gao D."/>
            <person name="Wang J."/>
            <person name="Lang Y."/>
            <person name="Liu T."/>
            <person name="Li B."/>
            <person name="Bai Z."/>
            <person name="Luis Goicoechea J."/>
            <person name="Liang C."/>
            <person name="Chen C."/>
            <person name="Zhang W."/>
            <person name="Sun S."/>
            <person name="Liao Y."/>
            <person name="Zhang X."/>
            <person name="Yang L."/>
            <person name="Song C."/>
            <person name="Wang M."/>
            <person name="Shi J."/>
            <person name="Liu G."/>
            <person name="Liu J."/>
            <person name="Zhou H."/>
            <person name="Zhou W."/>
            <person name="Yu Q."/>
            <person name="An N."/>
            <person name="Chen Y."/>
            <person name="Cai Q."/>
            <person name="Wang B."/>
            <person name="Liu B."/>
            <person name="Min J."/>
            <person name="Huang Y."/>
            <person name="Wu H."/>
            <person name="Li Z."/>
            <person name="Zhang Y."/>
            <person name="Yin Y."/>
            <person name="Song W."/>
            <person name="Jiang J."/>
            <person name="Jackson S.A."/>
            <person name="Wing R.A."/>
            <person name="Wang J."/>
            <person name="Chen M."/>
        </authorList>
    </citation>
    <scope>NUCLEOTIDE SEQUENCE [LARGE SCALE GENOMIC DNA]</scope>
    <source>
        <strain evidence="7">cv. IRGC 101232</strain>
    </source>
</reference>
<keyword evidence="8" id="KW-1185">Reference proteome</keyword>
<evidence type="ECO:0000313" key="8">
    <source>
        <dbReference type="Proteomes" id="UP000006038"/>
    </source>
</evidence>
<dbReference type="Gramene" id="OB08G13460.1">
    <property type="protein sequence ID" value="OB08G13460.1"/>
    <property type="gene ID" value="OB08G13460"/>
</dbReference>
<dbReference type="AlphaFoldDB" id="J3MQG7"/>
<dbReference type="GO" id="GO:0004801">
    <property type="term" value="F:transaldolase activity"/>
    <property type="evidence" value="ECO:0007669"/>
    <property type="project" value="UniProtKB-EC"/>
</dbReference>
<evidence type="ECO:0000313" key="7">
    <source>
        <dbReference type="EnsemblPlants" id="OB08G13460.1"/>
    </source>
</evidence>
<name>J3MQG7_ORYBR</name>
<dbReference type="GO" id="GO:0006098">
    <property type="term" value="P:pentose-phosphate shunt"/>
    <property type="evidence" value="ECO:0007669"/>
    <property type="project" value="UniProtKB-UniPathway"/>
</dbReference>
<evidence type="ECO:0000256" key="3">
    <source>
        <dbReference type="ARBA" id="ARBA00013151"/>
    </source>
</evidence>
<evidence type="ECO:0000256" key="2">
    <source>
        <dbReference type="ARBA" id="ARBA00008012"/>
    </source>
</evidence>
<dbReference type="InterPro" id="IPR001585">
    <property type="entry name" value="TAL/FSA"/>
</dbReference>
<dbReference type="EC" id="2.2.1.2" evidence="3"/>
<dbReference type="STRING" id="4533.J3MQG7"/>
<keyword evidence="4" id="KW-0963">Cytoplasm</keyword>
<dbReference type="EnsemblPlants" id="OB08G13460.1">
    <property type="protein sequence ID" value="OB08G13460.1"/>
    <property type="gene ID" value="OB08G13460"/>
</dbReference>
<dbReference type="Pfam" id="PF00923">
    <property type="entry name" value="TAL_FSA"/>
    <property type="match status" value="1"/>
</dbReference>
<dbReference type="SUPFAM" id="SSF51569">
    <property type="entry name" value="Aldolase"/>
    <property type="match status" value="1"/>
</dbReference>
<dbReference type="UniPathway" id="UPA00115">
    <property type="reaction ID" value="UER00414"/>
</dbReference>
<reference evidence="7" key="2">
    <citation type="submission" date="2013-04" db="UniProtKB">
        <authorList>
            <consortium name="EnsemblPlants"/>
        </authorList>
    </citation>
    <scope>IDENTIFICATION</scope>
</reference>
<dbReference type="PANTHER" id="PTHR10683">
    <property type="entry name" value="TRANSALDOLASE"/>
    <property type="match status" value="1"/>
</dbReference>
<proteinExistence type="inferred from homology"/>
<evidence type="ECO:0000256" key="4">
    <source>
        <dbReference type="ARBA" id="ARBA00022490"/>
    </source>
</evidence>
<keyword evidence="5" id="KW-0570">Pentose shunt</keyword>
<dbReference type="GO" id="GO:0005737">
    <property type="term" value="C:cytoplasm"/>
    <property type="evidence" value="ECO:0007669"/>
    <property type="project" value="InterPro"/>
</dbReference>
<dbReference type="Gene3D" id="3.20.20.70">
    <property type="entry name" value="Aldolase class I"/>
    <property type="match status" value="1"/>
</dbReference>
<protein>
    <recommendedName>
        <fullName evidence="3">transaldolase</fullName>
        <ecNumber evidence="3">2.2.1.2</ecNumber>
    </recommendedName>
</protein>
<evidence type="ECO:0000256" key="6">
    <source>
        <dbReference type="ARBA" id="ARBA00023270"/>
    </source>
</evidence>
<keyword evidence="6" id="KW-0704">Schiff base</keyword>
<dbReference type="OMA" id="FATIKKY"/>
<sequence>MALSISAPTSSSLLPASFQVVTELDAVASFSEIVPDTVVFDDFEKFAPTAATVSSSLLLGIAGLPDTKFKSAIDTALADGECNTLEKPNDRMSCFLTKVEHEEIWQALANVGAELAHLVPGRVSTEIDARLAYDTQGIIQRVHELLKLYNDHDVSSERLLFKIPATWQGIEASRLLESEGIQTHLTFVYSFAQASAAAQAGASVVQIFVGRVRDWARTHSGDPEIDDALKKGEDAGLALAKKVYAYIHKNGYKTKLMAAAIRNKQDVFSLLGIDYIIAPLKILQSLEECVTDTDVKYGYVPRLTPVLGKTYNFTEEELVKWDQLSLAAAMGPAAEELLASGLEGYVNQARRVEELFGKIWPPPNV</sequence>
<comment type="similarity">
    <text evidence="2">Belongs to the transaldolase family. Type 1 subfamily.</text>
</comment>
<dbReference type="GO" id="GO:0005975">
    <property type="term" value="P:carbohydrate metabolic process"/>
    <property type="evidence" value="ECO:0007669"/>
    <property type="project" value="InterPro"/>
</dbReference>
<evidence type="ECO:0000256" key="1">
    <source>
        <dbReference type="ARBA" id="ARBA00004857"/>
    </source>
</evidence>
<organism evidence="7">
    <name type="scientific">Oryza brachyantha</name>
    <name type="common">malo sina</name>
    <dbReference type="NCBI Taxonomy" id="4533"/>
    <lineage>
        <taxon>Eukaryota</taxon>
        <taxon>Viridiplantae</taxon>
        <taxon>Streptophyta</taxon>
        <taxon>Embryophyta</taxon>
        <taxon>Tracheophyta</taxon>
        <taxon>Spermatophyta</taxon>
        <taxon>Magnoliopsida</taxon>
        <taxon>Liliopsida</taxon>
        <taxon>Poales</taxon>
        <taxon>Poaceae</taxon>
        <taxon>BOP clade</taxon>
        <taxon>Oryzoideae</taxon>
        <taxon>Oryzeae</taxon>
        <taxon>Oryzinae</taxon>
        <taxon>Oryza</taxon>
    </lineage>
</organism>
<dbReference type="InterPro" id="IPR013785">
    <property type="entry name" value="Aldolase_TIM"/>
</dbReference>
<accession>J3MQG7</accession>
<dbReference type="InterPro" id="IPR004730">
    <property type="entry name" value="Transaldolase_1"/>
</dbReference>
<dbReference type="eggNOG" id="KOG2772">
    <property type="taxonomic scope" value="Eukaryota"/>
</dbReference>
<evidence type="ECO:0000256" key="5">
    <source>
        <dbReference type="ARBA" id="ARBA00023126"/>
    </source>
</evidence>
<dbReference type="Proteomes" id="UP000006038">
    <property type="component" value="Chromosome 8"/>
</dbReference>
<comment type="pathway">
    <text evidence="1">Carbohydrate degradation; pentose phosphate pathway; D-glyceraldehyde 3-phosphate and beta-D-fructose 6-phosphate from D-ribose 5-phosphate and D-xylulose 5-phosphate (non-oxidative stage): step 2/3.</text>
</comment>
<dbReference type="HOGENOM" id="CLU_047470_2_1_1"/>
<dbReference type="CDD" id="cd00957">
    <property type="entry name" value="Transaldolase_TalAB"/>
    <property type="match status" value="1"/>
</dbReference>